<name>A0A366HDA6_9BACT</name>
<evidence type="ECO:0000256" key="5">
    <source>
        <dbReference type="SAM" id="Phobius"/>
    </source>
</evidence>
<keyword evidence="2 5" id="KW-0812">Transmembrane</keyword>
<keyword evidence="8" id="KW-1185">Reference proteome</keyword>
<comment type="subcellular location">
    <subcellularLocation>
        <location evidence="1">Endomembrane system</location>
        <topology evidence="1">Multi-pass membrane protein</topology>
    </subcellularLocation>
</comment>
<comment type="caution">
    <text evidence="7">The sequence shown here is derived from an EMBL/GenBank/DDBJ whole genome shotgun (WGS) entry which is preliminary data.</text>
</comment>
<dbReference type="EMBL" id="QNRR01000008">
    <property type="protein sequence ID" value="RBP40396.1"/>
    <property type="molecule type" value="Genomic_DNA"/>
</dbReference>
<feature type="domain" description="DUF1232" evidence="6">
    <location>
        <begin position="72"/>
        <end position="104"/>
    </location>
</feature>
<evidence type="ECO:0000256" key="2">
    <source>
        <dbReference type="ARBA" id="ARBA00022692"/>
    </source>
</evidence>
<evidence type="ECO:0000259" key="6">
    <source>
        <dbReference type="Pfam" id="PF06803"/>
    </source>
</evidence>
<keyword evidence="3 5" id="KW-1133">Transmembrane helix</keyword>
<evidence type="ECO:0000256" key="1">
    <source>
        <dbReference type="ARBA" id="ARBA00004127"/>
    </source>
</evidence>
<sequence length="132" mass="14608">MPNSAKSHSDDSRQHEDNIAKVVGKEADIDKKMAGQKAFKALLEHGRLLLSMIKDYFTGAYREVPYWAIGAGALALVYVLSPIDAIPDIIPGLGFVDDAAVLAFCLKLVESELNRYKEWKSTREAEVEVQKA</sequence>
<dbReference type="Proteomes" id="UP000253426">
    <property type="component" value="Unassembled WGS sequence"/>
</dbReference>
<accession>A0A366HDA6</accession>
<keyword evidence="4 5" id="KW-0472">Membrane</keyword>
<dbReference type="RefSeq" id="WP_113960269.1">
    <property type="nucleotide sequence ID" value="NZ_QNRR01000008.1"/>
</dbReference>
<evidence type="ECO:0000256" key="4">
    <source>
        <dbReference type="ARBA" id="ARBA00023136"/>
    </source>
</evidence>
<organism evidence="7 8">
    <name type="scientific">Roseimicrobium gellanilyticum</name>
    <dbReference type="NCBI Taxonomy" id="748857"/>
    <lineage>
        <taxon>Bacteria</taxon>
        <taxon>Pseudomonadati</taxon>
        <taxon>Verrucomicrobiota</taxon>
        <taxon>Verrucomicrobiia</taxon>
        <taxon>Verrucomicrobiales</taxon>
        <taxon>Verrucomicrobiaceae</taxon>
        <taxon>Roseimicrobium</taxon>
    </lineage>
</organism>
<proteinExistence type="predicted"/>
<dbReference type="OrthoDB" id="9800202at2"/>
<evidence type="ECO:0000313" key="8">
    <source>
        <dbReference type="Proteomes" id="UP000253426"/>
    </source>
</evidence>
<feature type="transmembrane region" description="Helical" evidence="5">
    <location>
        <begin position="64"/>
        <end position="83"/>
    </location>
</feature>
<dbReference type="InterPro" id="IPR010652">
    <property type="entry name" value="DUF1232"/>
</dbReference>
<gene>
    <name evidence="7" type="ORF">DES53_108103</name>
</gene>
<evidence type="ECO:0000256" key="3">
    <source>
        <dbReference type="ARBA" id="ARBA00022989"/>
    </source>
</evidence>
<dbReference type="AlphaFoldDB" id="A0A366HDA6"/>
<evidence type="ECO:0000313" key="7">
    <source>
        <dbReference type="EMBL" id="RBP40396.1"/>
    </source>
</evidence>
<reference evidence="7 8" key="1">
    <citation type="submission" date="2018-06" db="EMBL/GenBank/DDBJ databases">
        <title>Genomic Encyclopedia of Type Strains, Phase IV (KMG-IV): sequencing the most valuable type-strain genomes for metagenomic binning, comparative biology and taxonomic classification.</title>
        <authorList>
            <person name="Goeker M."/>
        </authorList>
    </citation>
    <scope>NUCLEOTIDE SEQUENCE [LARGE SCALE GENOMIC DNA]</scope>
    <source>
        <strain evidence="7 8">DSM 25532</strain>
    </source>
</reference>
<protein>
    <submittedName>
        <fullName evidence="7">Uncharacterized membrane protein YkvA (DUF1232 family)</fullName>
    </submittedName>
</protein>
<dbReference type="Pfam" id="PF06803">
    <property type="entry name" value="DUF1232"/>
    <property type="match status" value="1"/>
</dbReference>
<dbReference type="GO" id="GO:0012505">
    <property type="term" value="C:endomembrane system"/>
    <property type="evidence" value="ECO:0007669"/>
    <property type="project" value="UniProtKB-SubCell"/>
</dbReference>